<dbReference type="EMBL" id="FNRM01000002">
    <property type="protein sequence ID" value="SEA28982.1"/>
    <property type="molecule type" value="Genomic_DNA"/>
</dbReference>
<evidence type="ECO:0000259" key="1">
    <source>
        <dbReference type="Pfam" id="PF09423"/>
    </source>
</evidence>
<dbReference type="InterPro" id="IPR038607">
    <property type="entry name" value="PhoD-like_sf"/>
</dbReference>
<evidence type="ECO:0000313" key="3">
    <source>
        <dbReference type="EMBL" id="SEA28982.1"/>
    </source>
</evidence>
<feature type="domain" description="Phospholipase D N-terminal" evidence="2">
    <location>
        <begin position="44"/>
        <end position="134"/>
    </location>
</feature>
<dbReference type="STRING" id="152573.SAMN04488051_102427"/>
<dbReference type="InterPro" id="IPR032093">
    <property type="entry name" value="PhoD_N"/>
</dbReference>
<evidence type="ECO:0000313" key="4">
    <source>
        <dbReference type="Proteomes" id="UP000198773"/>
    </source>
</evidence>
<keyword evidence="4" id="KW-1185">Reference proteome</keyword>
<dbReference type="Proteomes" id="UP000198773">
    <property type="component" value="Unassembled WGS sequence"/>
</dbReference>
<sequence length="522" mass="58643">MADKRTFRRRDFVKLLGLVAAAAALPYVAGKVRQPVFWGNPFQLGVASGSPDATGFVLWTRLHSEQLTDDDVLVEWELLDADEPAKVVRQGQAVALAALAHSVHVELDGLKADHWYHYRFRVAGYQSRLGKARTLPATGQALSSFRLAYASCQRYEDGYYTAYRHMREQQPDLVCFVGDYIYEYRSRAGAPRPHSLRRIRTLDDYRARYALYKSDPDLQAMHAACPWLVTWDDHEVENNYFGQQSTEGRGDISRLRAAAYQAFYEHMPLRSDSLIAGIEGLLKHGSLQLYQTLAVGNLARLYLLDNRQYRAAPYCGDSPSDGVAAVCAAAEPYRSMLGEAQEGWLEQAMLSEQAQQARWHLVVQQTRFTPANYHAGALRHMNRDSWDGYPQARARLLQLFEQSSHDNLMVLGGDIHQNWVAKVHAEPYNNESKVVATEFTGTSISSRSNATAAGMRRHLNRNPHLLYANAEYRGYGLVTIQHSKTDVTLFAVEESTKPDSVVSVLASFSVPAGKPAELRQLS</sequence>
<dbReference type="RefSeq" id="WP_091340822.1">
    <property type="nucleotide sequence ID" value="NZ_FNRM01000002.1"/>
</dbReference>
<dbReference type="Pfam" id="PF09423">
    <property type="entry name" value="PhoD"/>
    <property type="match status" value="1"/>
</dbReference>
<dbReference type="Gene3D" id="2.60.40.380">
    <property type="entry name" value="Purple acid phosphatase-like, N-terminal"/>
    <property type="match status" value="1"/>
</dbReference>
<evidence type="ECO:0000259" key="2">
    <source>
        <dbReference type="Pfam" id="PF16655"/>
    </source>
</evidence>
<dbReference type="SUPFAM" id="SSF56300">
    <property type="entry name" value="Metallo-dependent phosphatases"/>
    <property type="match status" value="1"/>
</dbReference>
<dbReference type="InterPro" id="IPR018946">
    <property type="entry name" value="PhoD-like_MPP"/>
</dbReference>
<feature type="domain" description="PhoD-like phosphatase metallophosphatase" evidence="1">
    <location>
        <begin position="147"/>
        <end position="488"/>
    </location>
</feature>
<dbReference type="Pfam" id="PF16655">
    <property type="entry name" value="PhoD_N"/>
    <property type="match status" value="1"/>
</dbReference>
<dbReference type="InterPro" id="IPR029052">
    <property type="entry name" value="Metallo-depent_PP-like"/>
</dbReference>
<dbReference type="Gene3D" id="3.60.21.70">
    <property type="entry name" value="PhoD-like phosphatase"/>
    <property type="match status" value="1"/>
</dbReference>
<accession>A0A1H4A0B1</accession>
<dbReference type="CDD" id="cd07389">
    <property type="entry name" value="MPP_PhoD"/>
    <property type="match status" value="1"/>
</dbReference>
<gene>
    <name evidence="3" type="ORF">SAMN04488051_102427</name>
</gene>
<dbReference type="AlphaFoldDB" id="A0A1H4A0B1"/>
<dbReference type="PANTHER" id="PTHR43606">
    <property type="entry name" value="PHOSPHATASE, PUTATIVE (AFU_ORTHOLOGUE AFUA_6G08710)-RELATED"/>
    <property type="match status" value="1"/>
</dbReference>
<name>A0A1H4A0B1_ALKAM</name>
<protein>
    <submittedName>
        <fullName evidence="3">Alkaline phosphatase D</fullName>
    </submittedName>
</protein>
<reference evidence="3 4" key="1">
    <citation type="submission" date="2016-10" db="EMBL/GenBank/DDBJ databases">
        <authorList>
            <person name="de Groot N.N."/>
        </authorList>
    </citation>
    <scope>NUCLEOTIDE SEQUENCE [LARGE SCALE GENOMIC DNA]</scope>
    <source>
        <strain evidence="3 4">CGMCC 1.3430</strain>
    </source>
</reference>
<organism evidence="3 4">
    <name type="scientific">Alkalimonas amylolytica</name>
    <dbReference type="NCBI Taxonomy" id="152573"/>
    <lineage>
        <taxon>Bacteria</taxon>
        <taxon>Pseudomonadati</taxon>
        <taxon>Pseudomonadota</taxon>
        <taxon>Gammaproteobacteria</taxon>
        <taxon>Alkalimonas</taxon>
    </lineage>
</organism>
<dbReference type="InterPro" id="IPR006311">
    <property type="entry name" value="TAT_signal"/>
</dbReference>
<dbReference type="PROSITE" id="PS51318">
    <property type="entry name" value="TAT"/>
    <property type="match status" value="1"/>
</dbReference>
<dbReference type="InterPro" id="IPR052900">
    <property type="entry name" value="Phospholipid_Metab_Enz"/>
</dbReference>
<proteinExistence type="predicted"/>
<dbReference type="PANTHER" id="PTHR43606:SF2">
    <property type="entry name" value="ALKALINE PHOSPHATASE FAMILY PROTEIN (AFU_ORTHOLOGUE AFUA_5G03860)"/>
    <property type="match status" value="1"/>
</dbReference>
<dbReference type="OrthoDB" id="327733at2"/>